<keyword evidence="2" id="KW-1185">Reference proteome</keyword>
<proteinExistence type="predicted"/>
<gene>
    <name evidence="1" type="ORF">ONZ43_g2559</name>
</gene>
<evidence type="ECO:0000313" key="1">
    <source>
        <dbReference type="EMBL" id="KAJ8120838.1"/>
    </source>
</evidence>
<name>A0ACC2J0Y3_9PEZI</name>
<reference evidence="1" key="1">
    <citation type="submission" date="2022-11" db="EMBL/GenBank/DDBJ databases">
        <title>Genome Sequence of Nemania bipapillata.</title>
        <authorList>
            <person name="Buettner E."/>
        </authorList>
    </citation>
    <scope>NUCLEOTIDE SEQUENCE</scope>
    <source>
        <strain evidence="1">CP14</strain>
    </source>
</reference>
<organism evidence="1 2">
    <name type="scientific">Nemania bipapillata</name>
    <dbReference type="NCBI Taxonomy" id="110536"/>
    <lineage>
        <taxon>Eukaryota</taxon>
        <taxon>Fungi</taxon>
        <taxon>Dikarya</taxon>
        <taxon>Ascomycota</taxon>
        <taxon>Pezizomycotina</taxon>
        <taxon>Sordariomycetes</taxon>
        <taxon>Xylariomycetidae</taxon>
        <taxon>Xylariales</taxon>
        <taxon>Xylariaceae</taxon>
        <taxon>Nemania</taxon>
    </lineage>
</organism>
<accession>A0ACC2J0Y3</accession>
<evidence type="ECO:0000313" key="2">
    <source>
        <dbReference type="Proteomes" id="UP001153334"/>
    </source>
</evidence>
<dbReference type="EMBL" id="JAPESX010000533">
    <property type="protein sequence ID" value="KAJ8120838.1"/>
    <property type="molecule type" value="Genomic_DNA"/>
</dbReference>
<sequence>MPVAEKAPQTLYDKVLASHIVDEKLDGTILLYIDRHLVHEVTSPQAFEGLKNAGRSNVPTKSRKGIKDIATFVEEEDSRLQCLTLEENVKEFGITYFGLGDKRQGIVHVIGPEQGFTLPGTTLVCGDSHTSTHGAFGCFATGIGTSEVEHVLATQCLITKRNKNMRIQVEGELAPGVSSKDVILHAIGLIGTAGGTGCVIEFCGSVIRSLSMEARMSICNMAIEGGARAGMVAPDDITFEYLKGKPLAPPPDSPEWERAVSYWKSLQSDPGAKYDIDVQIDAKDIVPTVTWGTSPEDVIPITGLVPDPETFQTEAKKQSGRRMIEYMGLTPGTPMEEITIDKVFIGSCTNSRIEDLRAAAEVVKGKKIAANVKRAMVVPGSGIIKEQAEAEGLDKIFLEAGFEWREAGCSMCLGMNPDILSPRERCASTSNRNFEGRQGALGRTHLMSPVMAAAAGIVGKLADVRKLTNYKASPHVEAFKAPSPSRTPVVDESLEAGDPVAKDRLGDQPEDSSLTAEDLVTEAAGSPGLPRFLVHRGIAAPMDRTNVDTDAIIPKQFLKTIKRTGLGSALFNDWRYNADGSPNLEFVLNQEPYTKAKTLVVTGPNFGCGSSREHAPWALNDFGIRCIIAPSYADIFFNNTFKNGMLPISITNSADLDKIAAEARAGKEVEVDLPNQEIRDADGNTICKFDVEEFRKHCLINGLDDIGLTLQLEDKITEHEKKVSQITPWIDGTSYLRRKGGKLPVKAAKVPMTNRGQELKDPIDW</sequence>
<comment type="caution">
    <text evidence="1">The sequence shown here is derived from an EMBL/GenBank/DDBJ whole genome shotgun (WGS) entry which is preliminary data.</text>
</comment>
<dbReference type="Proteomes" id="UP001153334">
    <property type="component" value="Unassembled WGS sequence"/>
</dbReference>
<protein>
    <submittedName>
        <fullName evidence="1">Uncharacterized protein</fullName>
    </submittedName>
</protein>